<sequence>MTVRIRPYEPRDWDALGDICVRTSDVGRDGTHLYPDPDLVSSVYAWPYAALEPELVFVADNGERAVGYVLGTSDTALFAKRFRNEWLPEVAARFPAPSGPPISQADAVADLLHAPERMVPLDLDDYPAHLHIDLLPDHQRGGHGRALMTRFLDALRDRGVTGVHLGVSTANASALAFYERLGFHELTSAGVGGLSVFLGKRIAPNARLAAGAAG</sequence>
<dbReference type="PROSITE" id="PS51186">
    <property type="entry name" value="GNAT"/>
    <property type="match status" value="1"/>
</dbReference>
<dbReference type="PANTHER" id="PTHR13170:SF16">
    <property type="entry name" value="PROTEIN O-GLCNACASE"/>
    <property type="match status" value="1"/>
</dbReference>
<dbReference type="Proteomes" id="UP000218505">
    <property type="component" value="Chromosome"/>
</dbReference>
<keyword evidence="3" id="KW-1185">Reference proteome</keyword>
<dbReference type="Pfam" id="PF00583">
    <property type="entry name" value="Acetyltransf_1"/>
    <property type="match status" value="1"/>
</dbReference>
<dbReference type="Gene3D" id="3.40.630.30">
    <property type="match status" value="1"/>
</dbReference>
<dbReference type="EMBL" id="CP023445">
    <property type="protein sequence ID" value="ATE56542.1"/>
    <property type="molecule type" value="Genomic_DNA"/>
</dbReference>
<evidence type="ECO:0000313" key="3">
    <source>
        <dbReference type="Proteomes" id="UP000218505"/>
    </source>
</evidence>
<dbReference type="CDD" id="cd04301">
    <property type="entry name" value="NAT_SF"/>
    <property type="match status" value="1"/>
</dbReference>
<dbReference type="GO" id="GO:0016747">
    <property type="term" value="F:acyltransferase activity, transferring groups other than amino-acyl groups"/>
    <property type="evidence" value="ECO:0007669"/>
    <property type="project" value="InterPro"/>
</dbReference>
<dbReference type="InterPro" id="IPR051822">
    <property type="entry name" value="Glycosyl_Hydrolase_84"/>
</dbReference>
<evidence type="ECO:0000313" key="2">
    <source>
        <dbReference type="EMBL" id="ATE56542.1"/>
    </source>
</evidence>
<dbReference type="InterPro" id="IPR000182">
    <property type="entry name" value="GNAT_dom"/>
</dbReference>
<dbReference type="PANTHER" id="PTHR13170">
    <property type="entry name" value="O-GLCNACASE"/>
    <property type="match status" value="1"/>
</dbReference>
<dbReference type="SUPFAM" id="SSF55729">
    <property type="entry name" value="Acyl-CoA N-acyltransferases (Nat)"/>
    <property type="match status" value="1"/>
</dbReference>
<name>A0A290ZC33_9PSEU</name>
<reference evidence="2" key="1">
    <citation type="submission" date="2017-09" db="EMBL/GenBank/DDBJ databases">
        <title>Complete Genome Sequence of ansamitocin-producing Bacterium Actinosynnema pretiosum X47.</title>
        <authorList>
            <person name="Cao G."/>
            <person name="Zong G."/>
            <person name="Zhong C."/>
            <person name="Fu J."/>
        </authorList>
    </citation>
    <scope>NUCLEOTIDE SEQUENCE [LARGE SCALE GENOMIC DNA]</scope>
    <source>
        <strain evidence="2">X47</strain>
    </source>
</reference>
<proteinExistence type="predicted"/>
<dbReference type="KEGG" id="apre:CNX65_27380"/>
<dbReference type="InterPro" id="IPR016181">
    <property type="entry name" value="Acyl_CoA_acyltransferase"/>
</dbReference>
<gene>
    <name evidence="2" type="ORF">CNX65_27380</name>
</gene>
<feature type="domain" description="N-acetyltransferase" evidence="1">
    <location>
        <begin position="3"/>
        <end position="203"/>
    </location>
</feature>
<accession>A0A290ZC33</accession>
<dbReference type="AlphaFoldDB" id="A0A290ZC33"/>
<organism evidence="2 3">
    <name type="scientific">Actinosynnema pretiosum</name>
    <dbReference type="NCBI Taxonomy" id="42197"/>
    <lineage>
        <taxon>Bacteria</taxon>
        <taxon>Bacillati</taxon>
        <taxon>Actinomycetota</taxon>
        <taxon>Actinomycetes</taxon>
        <taxon>Pseudonocardiales</taxon>
        <taxon>Pseudonocardiaceae</taxon>
        <taxon>Actinosynnema</taxon>
    </lineage>
</organism>
<protein>
    <submittedName>
        <fullName evidence="2">GNAT family N-acetyltransferase</fullName>
    </submittedName>
</protein>
<evidence type="ECO:0000259" key="1">
    <source>
        <dbReference type="PROSITE" id="PS51186"/>
    </source>
</evidence>
<dbReference type="RefSeq" id="WP_096496321.1">
    <property type="nucleotide sequence ID" value="NZ_CP023445.1"/>
</dbReference>